<accession>A0A195BQS4</accession>
<sequence>MSYEEMIRQLNEAQMELKIRYEQASKLAIDCAKLQLEYLKLYKPQLLQILEELRDISISADSVDPPNDGDIESRDNQFNVGEKEWTYFQKAVQTNPKQNNKSR</sequence>
<keyword evidence="2" id="KW-1185">Reference proteome</keyword>
<reference evidence="1 2" key="1">
    <citation type="submission" date="2015-09" db="EMBL/GenBank/DDBJ databases">
        <title>Atta colombica WGS genome.</title>
        <authorList>
            <person name="Nygaard S."/>
            <person name="Hu H."/>
            <person name="Boomsma J."/>
            <person name="Zhang G."/>
        </authorList>
    </citation>
    <scope>NUCLEOTIDE SEQUENCE [LARGE SCALE GENOMIC DNA]</scope>
    <source>
        <strain evidence="1">Treedump-2</strain>
        <tissue evidence="1">Whole body</tissue>
    </source>
</reference>
<evidence type="ECO:0000313" key="2">
    <source>
        <dbReference type="Proteomes" id="UP000078540"/>
    </source>
</evidence>
<evidence type="ECO:0000313" key="1">
    <source>
        <dbReference type="EMBL" id="KYM89086.1"/>
    </source>
</evidence>
<dbReference type="EMBL" id="KQ976421">
    <property type="protein sequence ID" value="KYM89086.1"/>
    <property type="molecule type" value="Genomic_DNA"/>
</dbReference>
<gene>
    <name evidence="1" type="ORF">ALC53_02469</name>
</gene>
<dbReference type="Proteomes" id="UP000078540">
    <property type="component" value="Unassembled WGS sequence"/>
</dbReference>
<organism evidence="1 2">
    <name type="scientific">Atta colombica</name>
    <dbReference type="NCBI Taxonomy" id="520822"/>
    <lineage>
        <taxon>Eukaryota</taxon>
        <taxon>Metazoa</taxon>
        <taxon>Ecdysozoa</taxon>
        <taxon>Arthropoda</taxon>
        <taxon>Hexapoda</taxon>
        <taxon>Insecta</taxon>
        <taxon>Pterygota</taxon>
        <taxon>Neoptera</taxon>
        <taxon>Endopterygota</taxon>
        <taxon>Hymenoptera</taxon>
        <taxon>Apocrita</taxon>
        <taxon>Aculeata</taxon>
        <taxon>Formicoidea</taxon>
        <taxon>Formicidae</taxon>
        <taxon>Myrmicinae</taxon>
        <taxon>Atta</taxon>
    </lineage>
</organism>
<protein>
    <submittedName>
        <fullName evidence="1">Uncharacterized protein</fullName>
    </submittedName>
</protein>
<name>A0A195BQS4_9HYME</name>
<proteinExistence type="predicted"/>
<dbReference type="AlphaFoldDB" id="A0A195BQS4"/>